<dbReference type="EMBL" id="JJOA01000017">
    <property type="protein sequence ID" value="KEA57556.1"/>
    <property type="molecule type" value="Genomic_DNA"/>
</dbReference>
<feature type="transmembrane region" description="Helical" evidence="2">
    <location>
        <begin position="179"/>
        <end position="204"/>
    </location>
</feature>
<feature type="transmembrane region" description="Helical" evidence="2">
    <location>
        <begin position="90"/>
        <end position="116"/>
    </location>
</feature>
<dbReference type="InterPro" id="IPR006135">
    <property type="entry name" value="T3SS_substrate_exporter"/>
</dbReference>
<dbReference type="Pfam" id="PF01312">
    <property type="entry name" value="Bac_export_2"/>
    <property type="match status" value="1"/>
</dbReference>
<evidence type="ECO:0000313" key="3">
    <source>
        <dbReference type="EMBL" id="KEA57556.1"/>
    </source>
</evidence>
<proteinExistence type="inferred from homology"/>
<organism evidence="3">
    <name type="scientific">Burkholderia cenocepacia</name>
    <dbReference type="NCBI Taxonomy" id="95486"/>
    <lineage>
        <taxon>Bacteria</taxon>
        <taxon>Pseudomonadati</taxon>
        <taxon>Pseudomonadota</taxon>
        <taxon>Betaproteobacteria</taxon>
        <taxon>Burkholderiales</taxon>
        <taxon>Burkholderiaceae</taxon>
        <taxon>Burkholderia</taxon>
        <taxon>Burkholderia cepacia complex</taxon>
    </lineage>
</organism>
<dbReference type="InterPro" id="IPR029025">
    <property type="entry name" value="T3SS_substrate_exporter_C"/>
</dbReference>
<dbReference type="PANTHER" id="PTHR30531">
    <property type="entry name" value="FLAGELLAR BIOSYNTHETIC PROTEIN FLHB"/>
    <property type="match status" value="1"/>
</dbReference>
<feature type="transmembrane region" description="Helical" evidence="2">
    <location>
        <begin position="29"/>
        <end position="50"/>
    </location>
</feature>
<feature type="transmembrane region" description="Helical" evidence="2">
    <location>
        <begin position="137"/>
        <end position="159"/>
    </location>
</feature>
<reference evidence="3" key="1">
    <citation type="submission" date="2014-04" db="EMBL/GenBank/DDBJ databases">
        <title>In planta biocontrol of soil-borne Fusarium wilt of banana through a plant endophytic bacterium, Burkholderia cenocepacia 869T2.</title>
        <authorList>
            <person name="Ho Y.-N."/>
            <person name="Chiang H.-M."/>
            <person name="Chao C.-P."/>
            <person name="Su C.-C."/>
            <person name="Hsu H.-F."/>
            <person name="Guo C.-T."/>
            <person name="Hsieh J.-L."/>
            <person name="Huang C.-C."/>
        </authorList>
    </citation>
    <scope>NUCLEOTIDE SEQUENCE [LARGE SCALE GENOMIC DNA]</scope>
    <source>
        <strain evidence="3">869T2</strain>
    </source>
</reference>
<evidence type="ECO:0000256" key="1">
    <source>
        <dbReference type="ARBA" id="ARBA00010690"/>
    </source>
</evidence>
<name>A0A071MM08_9BURK</name>
<dbReference type="PANTHER" id="PTHR30531:SF12">
    <property type="entry name" value="FLAGELLAR BIOSYNTHETIC PROTEIN FLHB"/>
    <property type="match status" value="1"/>
</dbReference>
<accession>A0A071MM08</accession>
<dbReference type="Gene3D" id="3.40.1690.10">
    <property type="entry name" value="secretion proteins EscU"/>
    <property type="match status" value="1"/>
</dbReference>
<gene>
    <name evidence="3" type="ORF">DT99_21435</name>
</gene>
<comment type="caution">
    <text evidence="3">The sequence shown here is derived from an EMBL/GenBank/DDBJ whole genome shotgun (WGS) entry which is preliminary data.</text>
</comment>
<dbReference type="SUPFAM" id="SSF160544">
    <property type="entry name" value="EscU C-terminal domain-like"/>
    <property type="match status" value="1"/>
</dbReference>
<dbReference type="AlphaFoldDB" id="A0A071MM08"/>
<evidence type="ECO:0000256" key="2">
    <source>
        <dbReference type="SAM" id="Phobius"/>
    </source>
</evidence>
<keyword evidence="2" id="KW-1133">Transmembrane helix</keyword>
<keyword evidence="2" id="KW-0812">Transmembrane</keyword>
<keyword evidence="2" id="KW-0472">Membrane</keyword>
<protein>
    <submittedName>
        <fullName evidence="3">Type III secretion protein</fullName>
    </submittedName>
</protein>
<dbReference type="GO" id="GO:0005886">
    <property type="term" value="C:plasma membrane"/>
    <property type="evidence" value="ECO:0007669"/>
    <property type="project" value="TreeGrafter"/>
</dbReference>
<dbReference type="PRINTS" id="PR00950">
    <property type="entry name" value="TYPE3IMSPROT"/>
</dbReference>
<dbReference type="GO" id="GO:0009306">
    <property type="term" value="P:protein secretion"/>
    <property type="evidence" value="ECO:0007669"/>
    <property type="project" value="InterPro"/>
</dbReference>
<comment type="similarity">
    <text evidence="1">Belongs to the type III secretion exporter family.</text>
</comment>
<sequence>MAEKDQKPTAKRLREAREKGDVPKSAETVSSAFFVGVCVALAVGIGSLFARLQALFRLVFDAVGAADPAARLAVLIDGAARDWATLSAQIVAAGLLAGLLAGFVQVGGVMAWSRLVPQLSRLNPAEGMKNLWSLRNLVNLAKMLLKTALLVATLGWLIVESLDPAVQSGFTRPVSILALIVKLLMLLFGWAALIYIVMALIDIVHQRHEFNQKMKMSIDEVRREHKEDEGDPHIEAKRRQLAREAQFASLPDRIGYASVVVYSPRVAVALYYGGIGTLPWVLARGEGDAAERIVRLARDALRPTLANVGLAQALYETTPENGTIQPQHFREVAQLLKWATGGG</sequence>
<dbReference type="OrthoDB" id="9807950at2"/>